<dbReference type="SUPFAM" id="SSF51197">
    <property type="entry name" value="Clavaminate synthase-like"/>
    <property type="match status" value="1"/>
</dbReference>
<accession>A0A8J3R7C4</accession>
<dbReference type="RefSeq" id="WP_204012067.1">
    <property type="nucleotide sequence ID" value="NZ_BOOG01000010.1"/>
</dbReference>
<name>A0A8J3R7C4_9ACTN</name>
<reference evidence="1" key="1">
    <citation type="submission" date="2021-01" db="EMBL/GenBank/DDBJ databases">
        <title>Whole genome shotgun sequence of Sphaerimonospora thailandensis NBRC 107569.</title>
        <authorList>
            <person name="Komaki H."/>
            <person name="Tamura T."/>
        </authorList>
    </citation>
    <scope>NUCLEOTIDE SEQUENCE</scope>
    <source>
        <strain evidence="1">NBRC 107569</strain>
    </source>
</reference>
<dbReference type="InterPro" id="IPR008775">
    <property type="entry name" value="Phytyl_CoA_dOase-like"/>
</dbReference>
<dbReference type="PANTHER" id="PTHR20883">
    <property type="entry name" value="PHYTANOYL-COA DIOXYGENASE DOMAIN CONTAINING 1"/>
    <property type="match status" value="1"/>
</dbReference>
<gene>
    <name evidence="1" type="ORF">Mth01_10370</name>
</gene>
<keyword evidence="2" id="KW-1185">Reference proteome</keyword>
<evidence type="ECO:0000313" key="2">
    <source>
        <dbReference type="Proteomes" id="UP000610966"/>
    </source>
</evidence>
<evidence type="ECO:0008006" key="3">
    <source>
        <dbReference type="Google" id="ProtNLM"/>
    </source>
</evidence>
<dbReference type="Gene3D" id="2.60.120.620">
    <property type="entry name" value="q2cbj1_9rhob like domain"/>
    <property type="match status" value="1"/>
</dbReference>
<dbReference type="Proteomes" id="UP000610966">
    <property type="component" value="Unassembled WGS sequence"/>
</dbReference>
<evidence type="ECO:0000313" key="1">
    <source>
        <dbReference type="EMBL" id="GIH68784.1"/>
    </source>
</evidence>
<proteinExistence type="predicted"/>
<dbReference type="Pfam" id="PF05721">
    <property type="entry name" value="PhyH"/>
    <property type="match status" value="1"/>
</dbReference>
<sequence>MSSLLPPARAHDSLAAADLSSGLAATGFGVAPAVVTGPLLSALRDEAQRLIDAHDGTPGYSPDYWTFTDSATGDEVLYRIHRLEQQPGAVHAASLFADGPLHRLAEDLFGGPVRATVCAMIVKVPWHAAAVPWHRDRTEVPAGRVCNLSLFLDDCDAANGCLQFVPGSHLLADDADAERARLAGPVVELPMRAGDVAVHDVRAVHASLPNHSARIRRSIVVEFASSAWELS</sequence>
<dbReference type="EMBL" id="BOOG01000010">
    <property type="protein sequence ID" value="GIH68784.1"/>
    <property type="molecule type" value="Genomic_DNA"/>
</dbReference>
<dbReference type="GO" id="GO:0005506">
    <property type="term" value="F:iron ion binding"/>
    <property type="evidence" value="ECO:0007669"/>
    <property type="project" value="UniProtKB-ARBA"/>
</dbReference>
<comment type="caution">
    <text evidence="1">The sequence shown here is derived from an EMBL/GenBank/DDBJ whole genome shotgun (WGS) entry which is preliminary data.</text>
</comment>
<dbReference type="AlphaFoldDB" id="A0A8J3R7C4"/>
<organism evidence="1 2">
    <name type="scientific">Sphaerimonospora thailandensis</name>
    <dbReference type="NCBI Taxonomy" id="795644"/>
    <lineage>
        <taxon>Bacteria</taxon>
        <taxon>Bacillati</taxon>
        <taxon>Actinomycetota</taxon>
        <taxon>Actinomycetes</taxon>
        <taxon>Streptosporangiales</taxon>
        <taxon>Streptosporangiaceae</taxon>
        <taxon>Sphaerimonospora</taxon>
    </lineage>
</organism>
<protein>
    <recommendedName>
        <fullName evidence="3">Phytanoyl-CoA dioxygenase PhyH</fullName>
    </recommendedName>
</protein>
<dbReference type="GO" id="GO:0016706">
    <property type="term" value="F:2-oxoglutarate-dependent dioxygenase activity"/>
    <property type="evidence" value="ECO:0007669"/>
    <property type="project" value="UniProtKB-ARBA"/>
</dbReference>
<dbReference type="PANTHER" id="PTHR20883:SF46">
    <property type="entry name" value="PHYTANOYL-COA HYDROXYLASE"/>
    <property type="match status" value="1"/>
</dbReference>